<keyword evidence="3" id="KW-1185">Reference proteome</keyword>
<organism evidence="1">
    <name type="scientific">Physcomitrium patens</name>
    <name type="common">Spreading-leaved earth moss</name>
    <name type="synonym">Physcomitrella patens</name>
    <dbReference type="NCBI Taxonomy" id="3218"/>
    <lineage>
        <taxon>Eukaryota</taxon>
        <taxon>Viridiplantae</taxon>
        <taxon>Streptophyta</taxon>
        <taxon>Embryophyta</taxon>
        <taxon>Bryophyta</taxon>
        <taxon>Bryophytina</taxon>
        <taxon>Bryopsida</taxon>
        <taxon>Funariidae</taxon>
        <taxon>Funariales</taxon>
        <taxon>Funariaceae</taxon>
        <taxon>Physcomitrium</taxon>
    </lineage>
</organism>
<reference evidence="1 3" key="1">
    <citation type="journal article" date="2008" name="Science">
        <title>The Physcomitrella genome reveals evolutionary insights into the conquest of land by plants.</title>
        <authorList>
            <person name="Rensing S."/>
            <person name="Lang D."/>
            <person name="Zimmer A."/>
            <person name="Terry A."/>
            <person name="Salamov A."/>
            <person name="Shapiro H."/>
            <person name="Nishiyama T."/>
            <person name="Perroud P.-F."/>
            <person name="Lindquist E."/>
            <person name="Kamisugi Y."/>
            <person name="Tanahashi T."/>
            <person name="Sakakibara K."/>
            <person name="Fujita T."/>
            <person name="Oishi K."/>
            <person name="Shin-I T."/>
            <person name="Kuroki Y."/>
            <person name="Toyoda A."/>
            <person name="Suzuki Y."/>
            <person name="Hashimoto A."/>
            <person name="Yamaguchi K."/>
            <person name="Sugano A."/>
            <person name="Kohara Y."/>
            <person name="Fujiyama A."/>
            <person name="Anterola A."/>
            <person name="Aoki S."/>
            <person name="Ashton N."/>
            <person name="Barbazuk W.B."/>
            <person name="Barker E."/>
            <person name="Bennetzen J."/>
            <person name="Bezanilla M."/>
            <person name="Blankenship R."/>
            <person name="Cho S.H."/>
            <person name="Dutcher S."/>
            <person name="Estelle M."/>
            <person name="Fawcett J.A."/>
            <person name="Gundlach H."/>
            <person name="Hanada K."/>
            <person name="Heyl A."/>
            <person name="Hicks K.A."/>
            <person name="Hugh J."/>
            <person name="Lohr M."/>
            <person name="Mayer K."/>
            <person name="Melkozernov A."/>
            <person name="Murata T."/>
            <person name="Nelson D."/>
            <person name="Pils B."/>
            <person name="Prigge M."/>
            <person name="Reiss B."/>
            <person name="Renner T."/>
            <person name="Rombauts S."/>
            <person name="Rushton P."/>
            <person name="Sanderfoot A."/>
            <person name="Schween G."/>
            <person name="Shiu S.-H."/>
            <person name="Stueber K."/>
            <person name="Theodoulou F.L."/>
            <person name="Tu H."/>
            <person name="Van de Peer Y."/>
            <person name="Verrier P.J."/>
            <person name="Waters E."/>
            <person name="Wood A."/>
            <person name="Yang L."/>
            <person name="Cove D."/>
            <person name="Cuming A."/>
            <person name="Hasebe M."/>
            <person name="Lucas S."/>
            <person name="Mishler D.B."/>
            <person name="Reski R."/>
            <person name="Grigoriev I."/>
            <person name="Quatrano R.S."/>
            <person name="Boore J.L."/>
        </authorList>
    </citation>
    <scope>NUCLEOTIDE SEQUENCE [LARGE SCALE GENOMIC DNA]</scope>
    <source>
        <strain evidence="2 3">cv. Gransden 2004</strain>
    </source>
</reference>
<dbReference type="OMA" id="NVCICAR"/>
<dbReference type="EMBL" id="ABEU02000006">
    <property type="protein sequence ID" value="PNR52717.1"/>
    <property type="molecule type" value="Genomic_DNA"/>
</dbReference>
<protein>
    <submittedName>
        <fullName evidence="1 2">Uncharacterized protein</fullName>
    </submittedName>
</protein>
<dbReference type="AlphaFoldDB" id="A0A2K1KG06"/>
<dbReference type="Proteomes" id="UP000006727">
    <property type="component" value="Chromosome 6"/>
</dbReference>
<dbReference type="InParanoid" id="A0A2K1KG06"/>
<dbReference type="Gramene" id="Pp3c6_17530V3.1">
    <property type="protein sequence ID" value="Pp3c6_17530V3.1"/>
    <property type="gene ID" value="Pp3c6_17530"/>
</dbReference>
<evidence type="ECO:0000313" key="3">
    <source>
        <dbReference type="Proteomes" id="UP000006727"/>
    </source>
</evidence>
<dbReference type="PANTHER" id="PTHR11439">
    <property type="entry name" value="GAG-POL-RELATED RETROTRANSPOSON"/>
    <property type="match status" value="1"/>
</dbReference>
<reference evidence="1 3" key="2">
    <citation type="journal article" date="2018" name="Plant J.">
        <title>The Physcomitrella patens chromosome-scale assembly reveals moss genome structure and evolution.</title>
        <authorList>
            <person name="Lang D."/>
            <person name="Ullrich K.K."/>
            <person name="Murat F."/>
            <person name="Fuchs J."/>
            <person name="Jenkins J."/>
            <person name="Haas F.B."/>
            <person name="Piednoel M."/>
            <person name="Gundlach H."/>
            <person name="Van Bel M."/>
            <person name="Meyberg R."/>
            <person name="Vives C."/>
            <person name="Morata J."/>
            <person name="Symeonidi A."/>
            <person name="Hiss M."/>
            <person name="Muchero W."/>
            <person name="Kamisugi Y."/>
            <person name="Saleh O."/>
            <person name="Blanc G."/>
            <person name="Decker E.L."/>
            <person name="van Gessel N."/>
            <person name="Grimwood J."/>
            <person name="Hayes R.D."/>
            <person name="Graham S.W."/>
            <person name="Gunter L.E."/>
            <person name="McDaniel S.F."/>
            <person name="Hoernstein S.N.W."/>
            <person name="Larsson A."/>
            <person name="Li F.W."/>
            <person name="Perroud P.F."/>
            <person name="Phillips J."/>
            <person name="Ranjan P."/>
            <person name="Rokshar D.S."/>
            <person name="Rothfels C.J."/>
            <person name="Schneider L."/>
            <person name="Shu S."/>
            <person name="Stevenson D.W."/>
            <person name="Thummler F."/>
            <person name="Tillich M."/>
            <person name="Villarreal Aguilar J.C."/>
            <person name="Widiez T."/>
            <person name="Wong G.K."/>
            <person name="Wymore A."/>
            <person name="Zhang Y."/>
            <person name="Zimmer A.D."/>
            <person name="Quatrano R.S."/>
            <person name="Mayer K.F.X."/>
            <person name="Goodstein D."/>
            <person name="Casacuberta J.M."/>
            <person name="Vandepoele K."/>
            <person name="Reski R."/>
            <person name="Cuming A.C."/>
            <person name="Tuskan G.A."/>
            <person name="Maumus F."/>
            <person name="Salse J."/>
            <person name="Schmutz J."/>
            <person name="Rensing S.A."/>
        </authorList>
    </citation>
    <scope>NUCLEOTIDE SEQUENCE [LARGE SCALE GENOMIC DNA]</scope>
    <source>
        <strain evidence="2 3">cv. Gransden 2004</strain>
    </source>
</reference>
<reference evidence="2" key="3">
    <citation type="submission" date="2020-12" db="UniProtKB">
        <authorList>
            <consortium name="EnsemblPlants"/>
        </authorList>
    </citation>
    <scope>IDENTIFICATION</scope>
</reference>
<gene>
    <name evidence="1" type="ORF">PHYPA_009092</name>
</gene>
<dbReference type="EnsemblPlants" id="Pp3c6_17530V3.1">
    <property type="protein sequence ID" value="Pp3c6_17530V3.1"/>
    <property type="gene ID" value="Pp3c6_17530"/>
</dbReference>
<evidence type="ECO:0000313" key="1">
    <source>
        <dbReference type="EMBL" id="PNR52717.1"/>
    </source>
</evidence>
<evidence type="ECO:0000313" key="2">
    <source>
        <dbReference type="EnsemblPlants" id="Pp3c6_17530V3.1"/>
    </source>
</evidence>
<accession>A0A2K1KG06</accession>
<dbReference type="PaxDb" id="3218-PP1S14_14V6.1"/>
<dbReference type="PANTHER" id="PTHR11439:SF483">
    <property type="entry name" value="PEPTIDE SYNTHASE GLIP-LIKE, PUTATIVE (AFU_ORTHOLOGUE AFUA_3G12920)-RELATED"/>
    <property type="match status" value="1"/>
</dbReference>
<proteinExistence type="predicted"/>
<sequence>MLIMVGSSITWTYQPHFSTVDLWLFQRLVGELNYLLKSRWDVGFAVSVVSRYMHRPQQVHLQATLDFLWYLLPHPSIWKEKELLLSGYSDADYAGNPNDHTSTGKVEEGTIQDAFGVEAGALDASGLFFLTFSCGSY</sequence>
<name>A0A2K1KG06_PHYPA</name>